<dbReference type="Gene3D" id="3.40.50.800">
    <property type="entry name" value="Anticodon-binding domain"/>
    <property type="match status" value="1"/>
</dbReference>
<dbReference type="RefSeq" id="XP_019560436.2">
    <property type="nucleotide sequence ID" value="XM_019704891.3"/>
</dbReference>
<dbReference type="InterPro" id="IPR000504">
    <property type="entry name" value="RRM_dom"/>
</dbReference>
<reference evidence="6" key="1">
    <citation type="journal article" date="2015" name="Proc. Natl. Acad. Sci. U.S.A.">
        <title>Genome sequence of the Asian Tiger mosquito, Aedes albopictus, reveals insights into its biology, genetics, and evolution.</title>
        <authorList>
            <person name="Chen X.G."/>
            <person name="Jiang X."/>
            <person name="Gu J."/>
            <person name="Xu M."/>
            <person name="Wu Y."/>
            <person name="Deng Y."/>
            <person name="Zhang C."/>
            <person name="Bonizzoni M."/>
            <person name="Dermauw W."/>
            <person name="Vontas J."/>
            <person name="Armbruster P."/>
            <person name="Huang X."/>
            <person name="Yang Y."/>
            <person name="Zhang H."/>
            <person name="He W."/>
            <person name="Peng H."/>
            <person name="Liu Y."/>
            <person name="Wu K."/>
            <person name="Chen J."/>
            <person name="Lirakis M."/>
            <person name="Topalis P."/>
            <person name="Van Leeuwen T."/>
            <person name="Hall A.B."/>
            <person name="Jiang X."/>
            <person name="Thorpe C."/>
            <person name="Mueller R.L."/>
            <person name="Sun C."/>
            <person name="Waterhouse R.M."/>
            <person name="Yan G."/>
            <person name="Tu Z.J."/>
            <person name="Fang X."/>
            <person name="James A.A."/>
        </authorList>
    </citation>
    <scope>NUCLEOTIDE SEQUENCE [LARGE SCALE GENOMIC DNA]</scope>
    <source>
        <strain evidence="6">Foshan</strain>
    </source>
</reference>
<dbReference type="Pfam" id="PF00076">
    <property type="entry name" value="RRM_1"/>
    <property type="match status" value="1"/>
</dbReference>
<name>A0ABM1YS21_AEDAL</name>
<feature type="domain" description="RRM" evidence="4">
    <location>
        <begin position="11"/>
        <end position="81"/>
    </location>
</feature>
<evidence type="ECO:0000256" key="1">
    <source>
        <dbReference type="ARBA" id="ARBA00022884"/>
    </source>
</evidence>
<dbReference type="SMART" id="SM00360">
    <property type="entry name" value="RRM"/>
    <property type="match status" value="1"/>
</dbReference>
<dbReference type="EnsemblMetazoa" id="AALFPA23_011657.R16548">
    <property type="protein sequence ID" value="AALFPA23_011657.P16548"/>
    <property type="gene ID" value="AALFPA23_011657"/>
</dbReference>
<organism evidence="5 6">
    <name type="scientific">Aedes albopictus</name>
    <name type="common">Asian tiger mosquito</name>
    <name type="synonym">Stegomyia albopicta</name>
    <dbReference type="NCBI Taxonomy" id="7160"/>
    <lineage>
        <taxon>Eukaryota</taxon>
        <taxon>Metazoa</taxon>
        <taxon>Ecdysozoa</taxon>
        <taxon>Arthropoda</taxon>
        <taxon>Hexapoda</taxon>
        <taxon>Insecta</taxon>
        <taxon>Pterygota</taxon>
        <taxon>Neoptera</taxon>
        <taxon>Endopterygota</taxon>
        <taxon>Diptera</taxon>
        <taxon>Nematocera</taxon>
        <taxon>Culicoidea</taxon>
        <taxon>Culicidae</taxon>
        <taxon>Culicinae</taxon>
        <taxon>Aedini</taxon>
        <taxon>Aedes</taxon>
        <taxon>Stegomyia</taxon>
    </lineage>
</organism>
<dbReference type="PANTHER" id="PTHR23295:SF6">
    <property type="entry name" value="NEOSIN, ISOFORM A"/>
    <property type="match status" value="1"/>
</dbReference>
<evidence type="ECO:0000256" key="2">
    <source>
        <dbReference type="PROSITE-ProRule" id="PRU00176"/>
    </source>
</evidence>
<dbReference type="InterPro" id="IPR052600">
    <property type="entry name" value="Nuc_rcpt_coact/corep"/>
</dbReference>
<dbReference type="InterPro" id="IPR036621">
    <property type="entry name" value="Anticodon-bd_dom_sf"/>
</dbReference>
<feature type="region of interest" description="Disordered" evidence="3">
    <location>
        <begin position="368"/>
        <end position="390"/>
    </location>
</feature>
<dbReference type="CDD" id="cd00590">
    <property type="entry name" value="RRM_SF"/>
    <property type="match status" value="1"/>
</dbReference>
<evidence type="ECO:0000256" key="3">
    <source>
        <dbReference type="SAM" id="MobiDB-lite"/>
    </source>
</evidence>
<evidence type="ECO:0000313" key="6">
    <source>
        <dbReference type="Proteomes" id="UP000069940"/>
    </source>
</evidence>
<sequence length="456" mass="49718">MELSVPEPVNSRVYIGGLGEQATLQDMDELFKDYEPYQDLNLLRGYGFVQFPSEEGARKAIEGLHGTLHNGRKLTVKIANDNRAKKGLLQRTGGGPPGAQGTVPGRDRSPIDGNRYAEGYHPQRSIYSNMYPMGGYSDPMMGGGMQAPPVNQPDRNDCEIIVVSRDLTTYAENIEARLKRNGLSVDLLFPNDDVPIGKVLSNIASRGSYYAILITPENMERNSITVNVLYGVPAEHRNMPSEDALMFICKDFQDKVRSDQEKAAQFRSSMAGGPGNPHMMYNKHSLRDNHPEAIQNMLNLLANNRQLTVLQYERLIKYLTERKEMQIKFELGEDTDSISASSLLAAKSKAESEKELQKKIMDILNKPSIVPPKKMLPEPEKDSPRPGGFSSFGNMTIAAAAASGGSSSASKPAPSGPATGSSAPIANAAPKLLHDPKVQKALDSLLLSGLGGSLKF</sequence>
<dbReference type="SUPFAM" id="SSF52954">
    <property type="entry name" value="Class II aaRS ABD-related"/>
    <property type="match status" value="1"/>
</dbReference>
<dbReference type="InterPro" id="IPR012677">
    <property type="entry name" value="Nucleotide-bd_a/b_plait_sf"/>
</dbReference>
<dbReference type="PROSITE" id="PS50102">
    <property type="entry name" value="RRM"/>
    <property type="match status" value="1"/>
</dbReference>
<feature type="compositionally biased region" description="Basic and acidic residues" evidence="3">
    <location>
        <begin position="375"/>
        <end position="384"/>
    </location>
</feature>
<proteinExistence type="predicted"/>
<dbReference type="Proteomes" id="UP000069940">
    <property type="component" value="Unassembled WGS sequence"/>
</dbReference>
<dbReference type="GeneID" id="109429055"/>
<keyword evidence="6" id="KW-1185">Reference proteome</keyword>
<dbReference type="SUPFAM" id="SSF54928">
    <property type="entry name" value="RNA-binding domain, RBD"/>
    <property type="match status" value="1"/>
</dbReference>
<reference evidence="5" key="2">
    <citation type="submission" date="2025-05" db="UniProtKB">
        <authorList>
            <consortium name="EnsemblMetazoa"/>
        </authorList>
    </citation>
    <scope>IDENTIFICATION</scope>
    <source>
        <strain evidence="5">Foshan</strain>
    </source>
</reference>
<protein>
    <recommendedName>
        <fullName evidence="4">RRM domain-containing protein</fullName>
    </recommendedName>
</protein>
<evidence type="ECO:0000313" key="5">
    <source>
        <dbReference type="EnsemblMetazoa" id="AALFPA23_011657.P16548"/>
    </source>
</evidence>
<evidence type="ECO:0000259" key="4">
    <source>
        <dbReference type="PROSITE" id="PS50102"/>
    </source>
</evidence>
<dbReference type="Pfam" id="PF03129">
    <property type="entry name" value="HGTP_anticodon"/>
    <property type="match status" value="1"/>
</dbReference>
<feature type="region of interest" description="Disordered" evidence="3">
    <location>
        <begin position="403"/>
        <end position="427"/>
    </location>
</feature>
<dbReference type="Gene3D" id="3.30.70.330">
    <property type="match status" value="1"/>
</dbReference>
<keyword evidence="1 2" id="KW-0694">RNA-binding</keyword>
<accession>A0ABM1YS21</accession>
<dbReference type="InterPro" id="IPR004154">
    <property type="entry name" value="Anticodon-bd"/>
</dbReference>
<dbReference type="PANTHER" id="PTHR23295">
    <property type="entry name" value="NUCLEAR RECEPTOR COACTIVATOR 5-RELATED"/>
    <property type="match status" value="1"/>
</dbReference>
<dbReference type="InterPro" id="IPR035979">
    <property type="entry name" value="RBD_domain_sf"/>
</dbReference>
<feature type="compositionally biased region" description="Low complexity" evidence="3">
    <location>
        <begin position="403"/>
        <end position="426"/>
    </location>
</feature>
<feature type="region of interest" description="Disordered" evidence="3">
    <location>
        <begin position="87"/>
        <end position="108"/>
    </location>
</feature>